<evidence type="ECO:0000256" key="3">
    <source>
        <dbReference type="ARBA" id="ARBA00022438"/>
    </source>
</evidence>
<keyword evidence="3 9" id="KW-0031">Aminopeptidase</keyword>
<organism evidence="11 12">
    <name type="scientific">Corynebacterium sphenisci DSM 44792</name>
    <dbReference type="NCBI Taxonomy" id="1437874"/>
    <lineage>
        <taxon>Bacteria</taxon>
        <taxon>Bacillati</taxon>
        <taxon>Actinomycetota</taxon>
        <taxon>Actinomycetes</taxon>
        <taxon>Mycobacteriales</taxon>
        <taxon>Corynebacteriaceae</taxon>
        <taxon>Corynebacterium</taxon>
    </lineage>
</organism>
<dbReference type="RefSeq" id="WP_075691556.1">
    <property type="nucleotide sequence ID" value="NZ_CP009248.1"/>
</dbReference>
<dbReference type="EMBL" id="CP009248">
    <property type="protein sequence ID" value="APT90327.1"/>
    <property type="molecule type" value="Genomic_DNA"/>
</dbReference>
<reference evidence="11 12" key="1">
    <citation type="submission" date="2014-08" db="EMBL/GenBank/DDBJ databases">
        <title>Complete genome sequence of Corynebacterium sphenisci CECT 5990(T) (=DSM 44792(T)), isolated from healthy wild penguins.</title>
        <authorList>
            <person name="Ruckert C."/>
            <person name="Albersmeier A."/>
            <person name="Winkler A."/>
            <person name="Kalinowski J."/>
        </authorList>
    </citation>
    <scope>NUCLEOTIDE SEQUENCE [LARGE SCALE GENOMIC DNA]</scope>
    <source>
        <strain evidence="11 12">DSM 44792</strain>
    </source>
</reference>
<evidence type="ECO:0000256" key="6">
    <source>
        <dbReference type="ARBA" id="ARBA00022801"/>
    </source>
</evidence>
<sequence>MNQPRRDAAAQLQDLIGFVQAAPSPFHAAEEVARRLVAAGARRVDGTRPLPAEPGGYVLVRDGAVAAWVLPDAAGAGRPPALRIIGAHTDSPGFTLKPDPQDESAGYARARVEVYGGALLNSWLDREVEFAGRVADRRGGVHLVRTGPVARIPQLAIHLHREIGQEGLRLDRQRHTPPLLGIGGDLRGHLAAAAGIDRGDLAGWELITADTQPPRTFGLAGEFLASGRLDNLLSVHAALIALEDLLAAGGQPADRAGEAFIPLFIANDHEEVGSATATGAAGPMLAELADRILAAAGVAGPDRHLALARSTCISADGAHGVHPNYPEEHEPGHRPMLNAGPVLKVNANRRYATDAVGQALWARLVDAAREATGAEIAEQAFVSANHKPCGSTIGPLTATRLGIRVVDVGAPMLSMHSARELTGARDPWLLTAVLAAWWAGR</sequence>
<dbReference type="GO" id="GO:0004177">
    <property type="term" value="F:aminopeptidase activity"/>
    <property type="evidence" value="ECO:0007669"/>
    <property type="project" value="UniProtKB-KW"/>
</dbReference>
<dbReference type="InterPro" id="IPR023358">
    <property type="entry name" value="Peptidase_M18_dom2"/>
</dbReference>
<proteinExistence type="inferred from homology"/>
<dbReference type="SUPFAM" id="SSF53187">
    <property type="entry name" value="Zn-dependent exopeptidases"/>
    <property type="match status" value="1"/>
</dbReference>
<dbReference type="KEGG" id="csph:CSPHI_03770"/>
<dbReference type="InterPro" id="IPR001948">
    <property type="entry name" value="Peptidase_M18"/>
</dbReference>
<keyword evidence="6 9" id="KW-0378">Hydrolase</keyword>
<dbReference type="GO" id="GO:0008237">
    <property type="term" value="F:metallopeptidase activity"/>
    <property type="evidence" value="ECO:0007669"/>
    <property type="project" value="UniProtKB-KW"/>
</dbReference>
<dbReference type="NCBIfam" id="NF002759">
    <property type="entry name" value="PRK02813.1"/>
    <property type="match status" value="1"/>
</dbReference>
<dbReference type="EC" id="3.4.11.-" evidence="10"/>
<accession>A0A1L7CWZ5</accession>
<evidence type="ECO:0000256" key="9">
    <source>
        <dbReference type="RuleBase" id="RU004386"/>
    </source>
</evidence>
<protein>
    <recommendedName>
        <fullName evidence="10">M18 family aminopeptidase</fullName>
        <ecNumber evidence="10">3.4.11.-</ecNumber>
    </recommendedName>
</protein>
<evidence type="ECO:0000256" key="2">
    <source>
        <dbReference type="ARBA" id="ARBA00008290"/>
    </source>
</evidence>
<keyword evidence="5 9" id="KW-0479">Metal-binding</keyword>
<dbReference type="AlphaFoldDB" id="A0A1L7CWZ5"/>
<dbReference type="GO" id="GO:0006508">
    <property type="term" value="P:proteolysis"/>
    <property type="evidence" value="ECO:0007669"/>
    <property type="project" value="UniProtKB-KW"/>
</dbReference>
<evidence type="ECO:0000313" key="11">
    <source>
        <dbReference type="EMBL" id="APT90327.1"/>
    </source>
</evidence>
<dbReference type="Proteomes" id="UP000185469">
    <property type="component" value="Chromosome"/>
</dbReference>
<dbReference type="PANTHER" id="PTHR28570:SF3">
    <property type="entry name" value="ASPARTYL AMINOPEPTIDASE"/>
    <property type="match status" value="1"/>
</dbReference>
<comment type="cofactor">
    <cofactor evidence="1 10">
        <name>Zn(2+)</name>
        <dbReference type="ChEBI" id="CHEBI:29105"/>
    </cofactor>
</comment>
<dbReference type="Gene3D" id="3.40.630.10">
    <property type="entry name" value="Zn peptidases"/>
    <property type="match status" value="1"/>
</dbReference>
<dbReference type="GO" id="GO:0005737">
    <property type="term" value="C:cytoplasm"/>
    <property type="evidence" value="ECO:0007669"/>
    <property type="project" value="UniProtKB-ARBA"/>
</dbReference>
<gene>
    <name evidence="11" type="ORF">CSPHI_03770</name>
</gene>
<comment type="similarity">
    <text evidence="2 9">Belongs to the peptidase M18 family.</text>
</comment>
<evidence type="ECO:0000256" key="5">
    <source>
        <dbReference type="ARBA" id="ARBA00022723"/>
    </source>
</evidence>
<dbReference type="PANTHER" id="PTHR28570">
    <property type="entry name" value="ASPARTYL AMINOPEPTIDASE"/>
    <property type="match status" value="1"/>
</dbReference>
<keyword evidence="8 9" id="KW-0482">Metalloprotease</keyword>
<dbReference type="Gene3D" id="2.30.250.10">
    <property type="entry name" value="Aminopeptidase i, Domain 2"/>
    <property type="match status" value="1"/>
</dbReference>
<dbReference type="Pfam" id="PF02127">
    <property type="entry name" value="Peptidase_M18"/>
    <property type="match status" value="1"/>
</dbReference>
<evidence type="ECO:0000256" key="8">
    <source>
        <dbReference type="ARBA" id="ARBA00023049"/>
    </source>
</evidence>
<dbReference type="GO" id="GO:0008270">
    <property type="term" value="F:zinc ion binding"/>
    <property type="evidence" value="ECO:0007669"/>
    <property type="project" value="InterPro"/>
</dbReference>
<evidence type="ECO:0000256" key="1">
    <source>
        <dbReference type="ARBA" id="ARBA00001947"/>
    </source>
</evidence>
<evidence type="ECO:0000256" key="7">
    <source>
        <dbReference type="ARBA" id="ARBA00022833"/>
    </source>
</evidence>
<dbReference type="SUPFAM" id="SSF101821">
    <property type="entry name" value="Aminopeptidase/glucanase lid domain"/>
    <property type="match status" value="1"/>
</dbReference>
<evidence type="ECO:0000256" key="4">
    <source>
        <dbReference type="ARBA" id="ARBA00022670"/>
    </source>
</evidence>
<name>A0A1L7CWZ5_9CORY</name>
<keyword evidence="7 9" id="KW-0862">Zinc</keyword>
<evidence type="ECO:0000313" key="12">
    <source>
        <dbReference type="Proteomes" id="UP000185469"/>
    </source>
</evidence>
<keyword evidence="12" id="KW-1185">Reference proteome</keyword>
<keyword evidence="4 9" id="KW-0645">Protease</keyword>
<dbReference type="PRINTS" id="PR00932">
    <property type="entry name" value="AMINO1PTASE"/>
</dbReference>
<evidence type="ECO:0000256" key="10">
    <source>
        <dbReference type="RuleBase" id="RU004387"/>
    </source>
</evidence>